<comment type="caution">
    <text evidence="2">The sequence shown here is derived from an EMBL/GenBank/DDBJ whole genome shotgun (WGS) entry which is preliminary data.</text>
</comment>
<sequence length="217" mass="25508">MTSDASLEGSSNANATSTLSPDIRPTLPPNVSVKDLDELYQLILQREKEPCFRLKEWYYNSPELHKPKEFYLDRHDSTENTYSCYYPDDRCWKDNSRPIFATALALEGHYKDVHHGRYRPPSCDYLGCVWAPESQFPERENCRDHYSMAHGERVVSFKSHSQEEKRQLEAERNILLDHWRCAECLHRKDELHTLATIYGEDFQREEVFDGQSPAFEI</sequence>
<proteinExistence type="predicted"/>
<feature type="region of interest" description="Disordered" evidence="1">
    <location>
        <begin position="1"/>
        <end position="27"/>
    </location>
</feature>
<dbReference type="AlphaFoldDB" id="A0A9N9KNM4"/>
<keyword evidence="3" id="KW-1185">Reference proteome</keyword>
<dbReference type="Proteomes" id="UP000696280">
    <property type="component" value="Unassembled WGS sequence"/>
</dbReference>
<gene>
    <name evidence="2" type="ORF">HYFRA_00006760</name>
</gene>
<feature type="compositionally biased region" description="Polar residues" evidence="1">
    <location>
        <begin position="1"/>
        <end position="20"/>
    </location>
</feature>
<evidence type="ECO:0000313" key="3">
    <source>
        <dbReference type="Proteomes" id="UP000696280"/>
    </source>
</evidence>
<accession>A0A9N9KNM4</accession>
<protein>
    <submittedName>
        <fullName evidence="2">Uncharacterized protein</fullName>
    </submittedName>
</protein>
<name>A0A9N9KNM4_9HELO</name>
<reference evidence="2" key="1">
    <citation type="submission" date="2021-07" db="EMBL/GenBank/DDBJ databases">
        <authorList>
            <person name="Durling M."/>
        </authorList>
    </citation>
    <scope>NUCLEOTIDE SEQUENCE</scope>
</reference>
<evidence type="ECO:0000256" key="1">
    <source>
        <dbReference type="SAM" id="MobiDB-lite"/>
    </source>
</evidence>
<organism evidence="2 3">
    <name type="scientific">Hymenoscyphus fraxineus</name>
    <dbReference type="NCBI Taxonomy" id="746836"/>
    <lineage>
        <taxon>Eukaryota</taxon>
        <taxon>Fungi</taxon>
        <taxon>Dikarya</taxon>
        <taxon>Ascomycota</taxon>
        <taxon>Pezizomycotina</taxon>
        <taxon>Leotiomycetes</taxon>
        <taxon>Helotiales</taxon>
        <taxon>Helotiaceae</taxon>
        <taxon>Hymenoscyphus</taxon>
    </lineage>
</organism>
<dbReference type="EMBL" id="CAJVRL010000037">
    <property type="protein sequence ID" value="CAG8950268.1"/>
    <property type="molecule type" value="Genomic_DNA"/>
</dbReference>
<evidence type="ECO:0000313" key="2">
    <source>
        <dbReference type="EMBL" id="CAG8950268.1"/>
    </source>
</evidence>